<dbReference type="HOGENOM" id="CLU_046586_2_2_7"/>
<accession>F2LTY1</accession>
<dbReference type="OrthoDB" id="9786194at2"/>
<dbReference type="Proteomes" id="UP000008139">
    <property type="component" value="Chromosome"/>
</dbReference>
<protein>
    <submittedName>
        <fullName evidence="2">Methyltransferase type 11</fullName>
    </submittedName>
</protein>
<gene>
    <name evidence="2" type="ordered locus">Hipma_0408</name>
</gene>
<keyword evidence="2" id="KW-0489">Methyltransferase</keyword>
<sequence>MKSQLKKSFDKAATTYCQNANIQRIAALKLVRLIEKDYYENILELGIGVGLFTDYLIKKVKFKNYTAIDLSLKSLQKAKERLKRINFVNADIESLPLTKTFSFDLMVGSSVLQWLQNPQISIPRLFNETKSGCEVYFSIFIKGTFAEMEHIYSLTNFGHTYSLKSENFYKELFTSIRGFRWQFERKDYTFYYNSVVDFLKQHKNTGATYSKRYKRVTKQAYVNFCNLYEEIFSSSSGKIPSTYSILYVKGIKNS</sequence>
<keyword evidence="2" id="KW-0808">Transferase</keyword>
<name>F2LTY1_HIPMA</name>
<dbReference type="KEGG" id="hmr:Hipma_0408"/>
<dbReference type="AlphaFoldDB" id="F2LTY1"/>
<dbReference type="Pfam" id="PF08241">
    <property type="entry name" value="Methyltransf_11"/>
    <property type="match status" value="1"/>
</dbReference>
<dbReference type="InterPro" id="IPR013216">
    <property type="entry name" value="Methyltransf_11"/>
</dbReference>
<dbReference type="InterPro" id="IPR029063">
    <property type="entry name" value="SAM-dependent_MTases_sf"/>
</dbReference>
<dbReference type="CDD" id="cd02440">
    <property type="entry name" value="AdoMet_MTases"/>
    <property type="match status" value="1"/>
</dbReference>
<reference evidence="3" key="2">
    <citation type="submission" date="2011-03" db="EMBL/GenBank/DDBJ databases">
        <title>The complete genome of Hippea maritima DSM 10411.</title>
        <authorList>
            <consortium name="US DOE Joint Genome Institute (JGI-PGF)"/>
            <person name="Lucas S."/>
            <person name="Copeland A."/>
            <person name="Lapidus A."/>
            <person name="Bruce D."/>
            <person name="Goodwin L."/>
            <person name="Pitluck S."/>
            <person name="Peters L."/>
            <person name="Kyrpides N."/>
            <person name="Mavromatis K."/>
            <person name="Pagani I."/>
            <person name="Ivanova N."/>
            <person name="Mikhailova N."/>
            <person name="Lu M."/>
            <person name="Detter J.C."/>
            <person name="Tapia R."/>
            <person name="Han C."/>
            <person name="Land M."/>
            <person name="Hauser L."/>
            <person name="Markowitz V."/>
            <person name="Cheng J.-F."/>
            <person name="Hugenholtz P."/>
            <person name="Woyke T."/>
            <person name="Wu D."/>
            <person name="Spring S."/>
            <person name="Schroeder M."/>
            <person name="Brambilla E."/>
            <person name="Klenk H.-P."/>
            <person name="Eisen J.A."/>
        </authorList>
    </citation>
    <scope>NUCLEOTIDE SEQUENCE [LARGE SCALE GENOMIC DNA]</scope>
    <source>
        <strain evidence="3">ATCC 700847 / DSM 10411 / MH2</strain>
    </source>
</reference>
<reference evidence="2 3" key="1">
    <citation type="journal article" date="2011" name="Stand. Genomic Sci.">
        <title>Complete genome sequence of the thermophilic sulfur-reducer Hippea maritima type strain (MH(2)).</title>
        <authorList>
            <person name="Huntemann M."/>
            <person name="Lu M."/>
            <person name="Nolan M."/>
            <person name="Lapidus A."/>
            <person name="Lucas S."/>
            <person name="Hammon N."/>
            <person name="Deshpande S."/>
            <person name="Cheng J.F."/>
            <person name="Tapia R."/>
            <person name="Han C."/>
            <person name="Goodwin L."/>
            <person name="Pitluck S."/>
            <person name="Liolios K."/>
            <person name="Pagani I."/>
            <person name="Ivanova N."/>
            <person name="Ovchinikova G."/>
            <person name="Pati A."/>
            <person name="Chen A."/>
            <person name="Palaniappan K."/>
            <person name="Land M."/>
            <person name="Hauser L."/>
            <person name="Jeffries C.D."/>
            <person name="Detter J.C."/>
            <person name="Brambilla E.M."/>
            <person name="Rohde M."/>
            <person name="Spring S."/>
            <person name="Goker M."/>
            <person name="Woyke T."/>
            <person name="Bristow J."/>
            <person name="Eisen J.A."/>
            <person name="Markowitz V."/>
            <person name="Hugenholtz P."/>
            <person name="Kyrpides N.C."/>
            <person name="Klenk H.P."/>
            <person name="Mavromatis K."/>
        </authorList>
    </citation>
    <scope>NUCLEOTIDE SEQUENCE [LARGE SCALE GENOMIC DNA]</scope>
    <source>
        <strain evidence="3">ATCC 700847 / DSM 10411 / MH2</strain>
    </source>
</reference>
<dbReference type="GO" id="GO:0008757">
    <property type="term" value="F:S-adenosylmethionine-dependent methyltransferase activity"/>
    <property type="evidence" value="ECO:0007669"/>
    <property type="project" value="InterPro"/>
</dbReference>
<evidence type="ECO:0000313" key="3">
    <source>
        <dbReference type="Proteomes" id="UP000008139"/>
    </source>
</evidence>
<feature type="domain" description="Methyltransferase type 11" evidence="1">
    <location>
        <begin position="43"/>
        <end position="131"/>
    </location>
</feature>
<dbReference type="STRING" id="760142.Hipma_0408"/>
<evidence type="ECO:0000259" key="1">
    <source>
        <dbReference type="Pfam" id="PF08241"/>
    </source>
</evidence>
<dbReference type="RefSeq" id="WP_013681421.1">
    <property type="nucleotide sequence ID" value="NC_015318.1"/>
</dbReference>
<dbReference type="GO" id="GO:0032259">
    <property type="term" value="P:methylation"/>
    <property type="evidence" value="ECO:0007669"/>
    <property type="project" value="UniProtKB-KW"/>
</dbReference>
<dbReference type="FunCoup" id="F2LTY1">
    <property type="interactions" value="198"/>
</dbReference>
<dbReference type="PANTHER" id="PTHR43861">
    <property type="entry name" value="TRANS-ACONITATE 2-METHYLTRANSFERASE-RELATED"/>
    <property type="match status" value="1"/>
</dbReference>
<dbReference type="eggNOG" id="COG4106">
    <property type="taxonomic scope" value="Bacteria"/>
</dbReference>
<dbReference type="InParanoid" id="F2LTY1"/>
<dbReference type="EMBL" id="CP002606">
    <property type="protein sequence ID" value="AEA33380.1"/>
    <property type="molecule type" value="Genomic_DNA"/>
</dbReference>
<organism evidence="2 3">
    <name type="scientific">Hippea maritima (strain ATCC 700847 / DSM 10411 / MH2)</name>
    <dbReference type="NCBI Taxonomy" id="760142"/>
    <lineage>
        <taxon>Bacteria</taxon>
        <taxon>Pseudomonadati</taxon>
        <taxon>Campylobacterota</taxon>
        <taxon>Desulfurellia</taxon>
        <taxon>Desulfurellales</taxon>
        <taxon>Hippeaceae</taxon>
        <taxon>Hippea</taxon>
    </lineage>
</organism>
<dbReference type="SUPFAM" id="SSF53335">
    <property type="entry name" value="S-adenosyl-L-methionine-dependent methyltransferases"/>
    <property type="match status" value="1"/>
</dbReference>
<dbReference type="Gene3D" id="3.40.50.150">
    <property type="entry name" value="Vaccinia Virus protein VP39"/>
    <property type="match status" value="1"/>
</dbReference>
<dbReference type="PANTHER" id="PTHR43861:SF1">
    <property type="entry name" value="TRANS-ACONITATE 2-METHYLTRANSFERASE"/>
    <property type="match status" value="1"/>
</dbReference>
<proteinExistence type="predicted"/>
<keyword evidence="3" id="KW-1185">Reference proteome</keyword>
<evidence type="ECO:0000313" key="2">
    <source>
        <dbReference type="EMBL" id="AEA33380.1"/>
    </source>
</evidence>